<dbReference type="KEGG" id="rca:Rcas_2143"/>
<keyword evidence="3" id="KW-1185">Reference proteome</keyword>
<dbReference type="Proteomes" id="UP000000263">
    <property type="component" value="Chromosome"/>
</dbReference>
<dbReference type="eggNOG" id="ENOG5032JAG">
    <property type="taxonomic scope" value="Bacteria"/>
</dbReference>
<dbReference type="RefSeq" id="WP_012120652.1">
    <property type="nucleotide sequence ID" value="NC_009767.1"/>
</dbReference>
<proteinExistence type="predicted"/>
<feature type="coiled-coil region" evidence="1">
    <location>
        <begin position="138"/>
        <end position="168"/>
    </location>
</feature>
<name>A7NF53_ROSCS</name>
<dbReference type="HOGENOM" id="CLU_1412939_0_0_0"/>
<evidence type="ECO:0000313" key="3">
    <source>
        <dbReference type="Proteomes" id="UP000000263"/>
    </source>
</evidence>
<dbReference type="AlphaFoldDB" id="A7NF53"/>
<evidence type="ECO:0000256" key="1">
    <source>
        <dbReference type="SAM" id="Coils"/>
    </source>
</evidence>
<gene>
    <name evidence="2" type="ordered locus">Rcas_2143</name>
</gene>
<protein>
    <submittedName>
        <fullName evidence="2">Uncharacterized protein</fullName>
    </submittedName>
</protein>
<organism evidence="2 3">
    <name type="scientific">Roseiflexus castenholzii (strain DSM 13941 / HLO8)</name>
    <dbReference type="NCBI Taxonomy" id="383372"/>
    <lineage>
        <taxon>Bacteria</taxon>
        <taxon>Bacillati</taxon>
        <taxon>Chloroflexota</taxon>
        <taxon>Chloroflexia</taxon>
        <taxon>Chloroflexales</taxon>
        <taxon>Roseiflexineae</taxon>
        <taxon>Roseiflexaceae</taxon>
        <taxon>Roseiflexus</taxon>
    </lineage>
</organism>
<accession>A7NF53</accession>
<dbReference type="STRING" id="383372.Rcas_2143"/>
<evidence type="ECO:0000313" key="2">
    <source>
        <dbReference type="EMBL" id="ABU58228.1"/>
    </source>
</evidence>
<keyword evidence="1" id="KW-0175">Coiled coil</keyword>
<dbReference type="EMBL" id="CP000804">
    <property type="protein sequence ID" value="ABU58228.1"/>
    <property type="molecule type" value="Genomic_DNA"/>
</dbReference>
<dbReference type="OrthoDB" id="9823114at2"/>
<reference evidence="2 3" key="1">
    <citation type="submission" date="2007-08" db="EMBL/GenBank/DDBJ databases">
        <title>Complete sequence of Roseiflexus castenholzii DSM 13941.</title>
        <authorList>
            <consortium name="US DOE Joint Genome Institute"/>
            <person name="Copeland A."/>
            <person name="Lucas S."/>
            <person name="Lapidus A."/>
            <person name="Barry K."/>
            <person name="Glavina del Rio T."/>
            <person name="Dalin E."/>
            <person name="Tice H."/>
            <person name="Pitluck S."/>
            <person name="Thompson L.S."/>
            <person name="Brettin T."/>
            <person name="Bruce D."/>
            <person name="Detter J.C."/>
            <person name="Han C."/>
            <person name="Tapia R."/>
            <person name="Schmutz J."/>
            <person name="Larimer F."/>
            <person name="Land M."/>
            <person name="Hauser L."/>
            <person name="Kyrpides N."/>
            <person name="Mikhailova N."/>
            <person name="Bryant D.A."/>
            <person name="Hanada S."/>
            <person name="Tsukatani Y."/>
            <person name="Richardson P."/>
        </authorList>
    </citation>
    <scope>NUCLEOTIDE SEQUENCE [LARGE SCALE GENOMIC DNA]</scope>
    <source>
        <strain evidence="3">DSM 13941 / HLO8</strain>
    </source>
</reference>
<sequence>MTTLPSPHDAIADSAKLIAILERHYKDAPEIEALLNAHRATHSQMTTSYHNSEEAIAAWRAALARRWTCEITARRLYKQTLRQLVQHYGTAETPTIRLISRGGAEADSTPTELLEDMRRLHAVLSLEATTLPFAEQRLAEIAQACATLERAIDEVAESERQRRTAVLDLRIAREVYRRMRRETCQALMNQIGDRTSLDLIDESLVETTDQ</sequence>